<evidence type="ECO:0000313" key="1">
    <source>
        <dbReference type="EMBL" id="GBP36566.1"/>
    </source>
</evidence>
<comment type="caution">
    <text evidence="1">The sequence shown here is derived from an EMBL/GenBank/DDBJ whole genome shotgun (WGS) entry which is preliminary data.</text>
</comment>
<evidence type="ECO:0000313" key="2">
    <source>
        <dbReference type="Proteomes" id="UP000299102"/>
    </source>
</evidence>
<dbReference type="AlphaFoldDB" id="A0A4C1VCQ9"/>
<name>A0A4C1VCQ9_EUMVA</name>
<gene>
    <name evidence="1" type="ORF">EVAR_34309_1</name>
</gene>
<accession>A0A4C1VCQ9</accession>
<keyword evidence="2" id="KW-1185">Reference proteome</keyword>
<sequence length="235" mass="26694">MTVTCRRNDSYPARSQQFRPPRRLSFVSVRSQLWEGALRPEGLGWRRGRRRMSRVNGREAAIEHCAVLDFLLFDLPIPTTHLYAPDTKRTVSTLNLVSRSFHGFYRGPLNLPAVPLLQKRKRNLFSLPSYCLSASKVRQNKLIITAAILIEIRIIGVVDRAALRSVKVADRLANLSGNHAEGVRRRAGPINSRSTFETALIASPLTVSQSCRIVIQRFFFLWSHYTKTTVVLPSR</sequence>
<dbReference type="Proteomes" id="UP000299102">
    <property type="component" value="Unassembled WGS sequence"/>
</dbReference>
<dbReference type="EMBL" id="BGZK01000320">
    <property type="protein sequence ID" value="GBP36566.1"/>
    <property type="molecule type" value="Genomic_DNA"/>
</dbReference>
<protein>
    <submittedName>
        <fullName evidence="1">Uncharacterized protein</fullName>
    </submittedName>
</protein>
<proteinExistence type="predicted"/>
<reference evidence="1 2" key="1">
    <citation type="journal article" date="2019" name="Commun. Biol.">
        <title>The bagworm genome reveals a unique fibroin gene that provides high tensile strength.</title>
        <authorList>
            <person name="Kono N."/>
            <person name="Nakamura H."/>
            <person name="Ohtoshi R."/>
            <person name="Tomita M."/>
            <person name="Numata K."/>
            <person name="Arakawa K."/>
        </authorList>
    </citation>
    <scope>NUCLEOTIDE SEQUENCE [LARGE SCALE GENOMIC DNA]</scope>
</reference>
<organism evidence="1 2">
    <name type="scientific">Eumeta variegata</name>
    <name type="common">Bagworm moth</name>
    <name type="synonym">Eumeta japonica</name>
    <dbReference type="NCBI Taxonomy" id="151549"/>
    <lineage>
        <taxon>Eukaryota</taxon>
        <taxon>Metazoa</taxon>
        <taxon>Ecdysozoa</taxon>
        <taxon>Arthropoda</taxon>
        <taxon>Hexapoda</taxon>
        <taxon>Insecta</taxon>
        <taxon>Pterygota</taxon>
        <taxon>Neoptera</taxon>
        <taxon>Endopterygota</taxon>
        <taxon>Lepidoptera</taxon>
        <taxon>Glossata</taxon>
        <taxon>Ditrysia</taxon>
        <taxon>Tineoidea</taxon>
        <taxon>Psychidae</taxon>
        <taxon>Oiketicinae</taxon>
        <taxon>Eumeta</taxon>
    </lineage>
</organism>